<evidence type="ECO:0000256" key="3">
    <source>
        <dbReference type="ARBA" id="ARBA00022692"/>
    </source>
</evidence>
<keyword evidence="4 7" id="KW-1133">Transmembrane helix</keyword>
<sequence length="214" mass="24901">MCRLPSSFSYFFAIKDVMLIRLFQRSLHKRPLLTQIVASGVISGAGDAFTQVAFERRNWKTYDFERTGRFFFLASAFIAPCLSKWFKVLERVRGNPKIVPLARVAIDQLTFAPVFNAVILLNLRLLERLGFETSWRKMKEDWWTIYTSSLKVWPAVQIINFYLIPLNMRVIIIQLVAFFWNAYLSYKTQTALQNENDLIPTEVGWCTAAMTTVH</sequence>
<comment type="subcellular location">
    <subcellularLocation>
        <location evidence="1">Membrane</location>
        <topology evidence="1">Multi-pass membrane protein</topology>
    </subcellularLocation>
</comment>
<evidence type="ECO:0000256" key="6">
    <source>
        <dbReference type="ARBA" id="ARBA00049743"/>
    </source>
</evidence>
<dbReference type="EMBL" id="JOJR01000027">
    <property type="protein sequence ID" value="RCN50080.1"/>
    <property type="molecule type" value="Genomic_DNA"/>
</dbReference>
<evidence type="ECO:0000256" key="1">
    <source>
        <dbReference type="ARBA" id="ARBA00004141"/>
    </source>
</evidence>
<comment type="caution">
    <text evidence="8">The sequence shown here is derived from an EMBL/GenBank/DDBJ whole genome shotgun (WGS) entry which is preliminary data.</text>
</comment>
<protein>
    <recommendedName>
        <fullName evidence="6">Mitochondrial inner membrane protein Mpv17</fullName>
    </recommendedName>
</protein>
<evidence type="ECO:0000256" key="2">
    <source>
        <dbReference type="ARBA" id="ARBA00006824"/>
    </source>
</evidence>
<dbReference type="GO" id="GO:0005739">
    <property type="term" value="C:mitochondrion"/>
    <property type="evidence" value="ECO:0007669"/>
    <property type="project" value="TreeGrafter"/>
</dbReference>
<evidence type="ECO:0000313" key="8">
    <source>
        <dbReference type="EMBL" id="RCN50080.1"/>
    </source>
</evidence>
<keyword evidence="5 7" id="KW-0472">Membrane</keyword>
<organism evidence="8 9">
    <name type="scientific">Ancylostoma caninum</name>
    <name type="common">Dog hookworm</name>
    <dbReference type="NCBI Taxonomy" id="29170"/>
    <lineage>
        <taxon>Eukaryota</taxon>
        <taxon>Metazoa</taxon>
        <taxon>Ecdysozoa</taxon>
        <taxon>Nematoda</taxon>
        <taxon>Chromadorea</taxon>
        <taxon>Rhabditida</taxon>
        <taxon>Rhabditina</taxon>
        <taxon>Rhabditomorpha</taxon>
        <taxon>Strongyloidea</taxon>
        <taxon>Ancylostomatidae</taxon>
        <taxon>Ancylostomatinae</taxon>
        <taxon>Ancylostoma</taxon>
    </lineage>
</organism>
<dbReference type="AlphaFoldDB" id="A0A368H488"/>
<keyword evidence="3 7" id="KW-0812">Transmembrane</keyword>
<gene>
    <name evidence="8" type="ORF">ANCCAN_03911</name>
</gene>
<feature type="transmembrane region" description="Helical" evidence="7">
    <location>
        <begin position="101"/>
        <end position="123"/>
    </location>
</feature>
<dbReference type="Pfam" id="PF04117">
    <property type="entry name" value="Mpv17_PMP22"/>
    <property type="match status" value="1"/>
</dbReference>
<evidence type="ECO:0000256" key="7">
    <source>
        <dbReference type="RuleBase" id="RU363053"/>
    </source>
</evidence>
<dbReference type="GO" id="GO:0015267">
    <property type="term" value="F:channel activity"/>
    <property type="evidence" value="ECO:0007669"/>
    <property type="project" value="TreeGrafter"/>
</dbReference>
<dbReference type="InterPro" id="IPR007248">
    <property type="entry name" value="Mpv17_PMP22"/>
</dbReference>
<comment type="similarity">
    <text evidence="2 7">Belongs to the peroxisomal membrane protein PXMP2/4 family.</text>
</comment>
<feature type="transmembrane region" description="Helical" evidence="7">
    <location>
        <begin position="32"/>
        <end position="50"/>
    </location>
</feature>
<name>A0A368H488_ANCCA</name>
<dbReference type="GO" id="GO:1901858">
    <property type="term" value="P:regulation of mitochondrial DNA metabolic process"/>
    <property type="evidence" value="ECO:0007669"/>
    <property type="project" value="TreeGrafter"/>
</dbReference>
<dbReference type="GO" id="GO:0016020">
    <property type="term" value="C:membrane"/>
    <property type="evidence" value="ECO:0007669"/>
    <property type="project" value="UniProtKB-SubCell"/>
</dbReference>
<dbReference type="OrthoDB" id="430207at2759"/>
<keyword evidence="9" id="KW-1185">Reference proteome</keyword>
<proteinExistence type="inferred from homology"/>
<dbReference type="Proteomes" id="UP000252519">
    <property type="component" value="Unassembled WGS sequence"/>
</dbReference>
<evidence type="ECO:0000313" key="9">
    <source>
        <dbReference type="Proteomes" id="UP000252519"/>
    </source>
</evidence>
<dbReference type="STRING" id="29170.A0A368H488"/>
<reference evidence="8 9" key="1">
    <citation type="submission" date="2014-10" db="EMBL/GenBank/DDBJ databases">
        <title>Draft genome of the hookworm Ancylostoma caninum.</title>
        <authorList>
            <person name="Mitreva M."/>
        </authorList>
    </citation>
    <scope>NUCLEOTIDE SEQUENCE [LARGE SCALE GENOMIC DNA]</scope>
    <source>
        <strain evidence="8 9">Baltimore</strain>
    </source>
</reference>
<dbReference type="PANTHER" id="PTHR11266">
    <property type="entry name" value="PEROXISOMAL MEMBRANE PROTEIN 2, PXMP2 MPV17"/>
    <property type="match status" value="1"/>
</dbReference>
<accession>A0A368H488</accession>
<dbReference type="PANTHER" id="PTHR11266:SF17">
    <property type="entry name" value="PROTEIN MPV17"/>
    <property type="match status" value="1"/>
</dbReference>
<evidence type="ECO:0000256" key="5">
    <source>
        <dbReference type="ARBA" id="ARBA00023136"/>
    </source>
</evidence>
<evidence type="ECO:0000256" key="4">
    <source>
        <dbReference type="ARBA" id="ARBA00022989"/>
    </source>
</evidence>
<feature type="transmembrane region" description="Helical" evidence="7">
    <location>
        <begin position="70"/>
        <end position="89"/>
    </location>
</feature>